<dbReference type="Proteomes" id="UP000655366">
    <property type="component" value="Unassembled WGS sequence"/>
</dbReference>
<feature type="transmembrane region" description="Helical" evidence="1">
    <location>
        <begin position="67"/>
        <end position="88"/>
    </location>
</feature>
<keyword evidence="1" id="KW-0812">Transmembrane</keyword>
<reference evidence="2 3" key="1">
    <citation type="submission" date="2020-11" db="EMBL/GenBank/DDBJ databases">
        <title>Arthrobacter antarcticus sp. nov., isolated from Antarctic Soil.</title>
        <authorList>
            <person name="Li J."/>
        </authorList>
    </citation>
    <scope>NUCLEOTIDE SEQUENCE [LARGE SCALE GENOMIC DNA]</scope>
    <source>
        <strain evidence="2 3">Z1-20</strain>
    </source>
</reference>
<proteinExistence type="predicted"/>
<evidence type="ECO:0000256" key="1">
    <source>
        <dbReference type="SAM" id="Phobius"/>
    </source>
</evidence>
<feature type="transmembrane region" description="Helical" evidence="1">
    <location>
        <begin position="28"/>
        <end position="47"/>
    </location>
</feature>
<keyword evidence="1" id="KW-0472">Membrane</keyword>
<accession>A0A931G4S7</accession>
<organism evidence="2 3">
    <name type="scientific">Arthrobacter terrae</name>
    <dbReference type="NCBI Taxonomy" id="2935737"/>
    <lineage>
        <taxon>Bacteria</taxon>
        <taxon>Bacillati</taxon>
        <taxon>Actinomycetota</taxon>
        <taxon>Actinomycetes</taxon>
        <taxon>Micrococcales</taxon>
        <taxon>Micrococcaceae</taxon>
        <taxon>Arthrobacter</taxon>
    </lineage>
</organism>
<protein>
    <submittedName>
        <fullName evidence="2">Uncharacterized protein</fullName>
    </submittedName>
</protein>
<dbReference type="RefSeq" id="WP_196395688.1">
    <property type="nucleotide sequence ID" value="NZ_JADNYM010000005.1"/>
</dbReference>
<keyword evidence="3" id="KW-1185">Reference proteome</keyword>
<dbReference type="AlphaFoldDB" id="A0A931G4S7"/>
<dbReference type="EMBL" id="JADNYM010000005">
    <property type="protein sequence ID" value="MBG0738745.1"/>
    <property type="molecule type" value="Genomic_DNA"/>
</dbReference>
<comment type="caution">
    <text evidence="2">The sequence shown here is derived from an EMBL/GenBank/DDBJ whole genome shotgun (WGS) entry which is preliminary data.</text>
</comment>
<sequence length="141" mass="15589">MTTQKTEEPTPEQAAWDKKRRYYARNSWIAVSVWALLSLGPLAWIIMETTVPFVKVRFSGLPENDPVVAAAVASFGYGVLFAILIVMASGGLSLPIRKTVVTAYWILGKRPADGYRPRLPKPIDMDIRQISADVQIATVGK</sequence>
<name>A0A931G4S7_9MICC</name>
<keyword evidence="1" id="KW-1133">Transmembrane helix</keyword>
<gene>
    <name evidence="2" type="ORF">IV500_04840</name>
</gene>
<evidence type="ECO:0000313" key="2">
    <source>
        <dbReference type="EMBL" id="MBG0738745.1"/>
    </source>
</evidence>
<evidence type="ECO:0000313" key="3">
    <source>
        <dbReference type="Proteomes" id="UP000655366"/>
    </source>
</evidence>